<protein>
    <submittedName>
        <fullName evidence="3">IS110 family transposase</fullName>
    </submittedName>
</protein>
<dbReference type="AlphaFoldDB" id="A0A6G8KU73"/>
<dbReference type="Gene3D" id="3.40.1190.20">
    <property type="match status" value="1"/>
</dbReference>
<dbReference type="InterPro" id="IPR002525">
    <property type="entry name" value="Transp_IS110-like_N"/>
</dbReference>
<dbReference type="EMBL" id="CP035810">
    <property type="protein sequence ID" value="QIN28339.1"/>
    <property type="molecule type" value="Genomic_DNA"/>
</dbReference>
<dbReference type="Pfam" id="PF01548">
    <property type="entry name" value="DEDD_Tnp_IS110"/>
    <property type="match status" value="1"/>
</dbReference>
<sequence length="348" mass="37983">MTVVAEQFEHVVGIDTHARTHTYCLVHAPTGALVDTATFPTSPAGNARAVSWIARRSKKTTVLAAVEGTSSYGASITALLTETGISVAEVRPAARTSHAHTGKSDLLDAEAAARYALAQDLEHLSHPRQTGDRTALRVLLTARSHIDQQRTANRNALNALARSTDLGIDARKPLTDAQVKTIAAWRTSRNTGTLRVLRSEAKRLATTIGEQTDLLTVNHRELAALTEKLAPGLQELPGVGPVTGAILVTAYSHRGRIRSEAAFAALGGIAPLPASSGNNTRHRLSRSGDRQLNRAIDVIVRTRMSYDTPTRTYVERRRNEGRTPREIRRCLKRYVARSMFRQLQARMT</sequence>
<dbReference type="Pfam" id="PF02371">
    <property type="entry name" value="Transposase_20"/>
    <property type="match status" value="1"/>
</dbReference>
<organism evidence="3 4">
    <name type="scientific">Brevibacterium luteolum</name>
    <dbReference type="NCBI Taxonomy" id="199591"/>
    <lineage>
        <taxon>Bacteria</taxon>
        <taxon>Bacillati</taxon>
        <taxon>Actinomycetota</taxon>
        <taxon>Actinomycetes</taxon>
        <taxon>Micrococcales</taxon>
        <taxon>Brevibacteriaceae</taxon>
        <taxon>Brevibacterium</taxon>
    </lineage>
</organism>
<name>A0A6G8KU73_9MICO</name>
<evidence type="ECO:0000313" key="4">
    <source>
        <dbReference type="Proteomes" id="UP000501518"/>
    </source>
</evidence>
<dbReference type="InterPro" id="IPR047650">
    <property type="entry name" value="Transpos_IS110"/>
</dbReference>
<dbReference type="NCBIfam" id="NF033542">
    <property type="entry name" value="transpos_IS110"/>
    <property type="match status" value="1"/>
</dbReference>
<dbReference type="GO" id="GO:0003677">
    <property type="term" value="F:DNA binding"/>
    <property type="evidence" value="ECO:0007669"/>
    <property type="project" value="InterPro"/>
</dbReference>
<dbReference type="SUPFAM" id="SSF53613">
    <property type="entry name" value="Ribokinase-like"/>
    <property type="match status" value="1"/>
</dbReference>
<evidence type="ECO:0000259" key="2">
    <source>
        <dbReference type="Pfam" id="PF02371"/>
    </source>
</evidence>
<gene>
    <name evidence="3" type="ORF">EW640_02905</name>
</gene>
<dbReference type="PANTHER" id="PTHR33055">
    <property type="entry name" value="TRANSPOSASE FOR INSERTION SEQUENCE ELEMENT IS1111A"/>
    <property type="match status" value="1"/>
</dbReference>
<dbReference type="KEGG" id="blut:EW640_02905"/>
<dbReference type="RefSeq" id="WP_165882866.1">
    <property type="nucleotide sequence ID" value="NZ_CP035810.1"/>
</dbReference>
<feature type="domain" description="Transposase IS110-like N-terminal" evidence="1">
    <location>
        <begin position="12"/>
        <end position="160"/>
    </location>
</feature>
<dbReference type="GO" id="GO:0006313">
    <property type="term" value="P:DNA transposition"/>
    <property type="evidence" value="ECO:0007669"/>
    <property type="project" value="InterPro"/>
</dbReference>
<feature type="domain" description="Transposase IS116/IS110/IS902 C-terminal" evidence="2">
    <location>
        <begin position="233"/>
        <end position="314"/>
    </location>
</feature>
<evidence type="ECO:0000313" key="3">
    <source>
        <dbReference type="EMBL" id="QIN28339.1"/>
    </source>
</evidence>
<dbReference type="InterPro" id="IPR003346">
    <property type="entry name" value="Transposase_20"/>
</dbReference>
<dbReference type="Proteomes" id="UP000501518">
    <property type="component" value="Chromosome"/>
</dbReference>
<dbReference type="InterPro" id="IPR029056">
    <property type="entry name" value="Ribokinase-like"/>
</dbReference>
<proteinExistence type="predicted"/>
<evidence type="ECO:0000259" key="1">
    <source>
        <dbReference type="Pfam" id="PF01548"/>
    </source>
</evidence>
<dbReference type="GO" id="GO:0004803">
    <property type="term" value="F:transposase activity"/>
    <property type="evidence" value="ECO:0007669"/>
    <property type="project" value="InterPro"/>
</dbReference>
<accession>A0A6G8KU73</accession>
<dbReference type="PANTHER" id="PTHR33055:SF16">
    <property type="entry name" value="TRANSPOSASE FOR INSERTION SEQUENCE ELEMENT IS1547"/>
    <property type="match status" value="1"/>
</dbReference>
<reference evidence="3 4" key="1">
    <citation type="submission" date="2019-02" db="EMBL/GenBank/DDBJ databases">
        <title>Complete Genome Sequence and Methylome Analysis of Brevibacterium luteolum NEB1784.</title>
        <authorList>
            <person name="Fomenkov A."/>
            <person name="Roberts R.J."/>
        </authorList>
    </citation>
    <scope>NUCLEOTIDE SEQUENCE [LARGE SCALE GENOMIC DNA]</scope>
    <source>
        <strain evidence="3 4">NEB1784</strain>
    </source>
</reference>